<feature type="transmembrane region" description="Helical" evidence="1">
    <location>
        <begin position="45"/>
        <end position="64"/>
    </location>
</feature>
<proteinExistence type="predicted"/>
<evidence type="ECO:0008006" key="4">
    <source>
        <dbReference type="Google" id="ProtNLM"/>
    </source>
</evidence>
<comment type="caution">
    <text evidence="2">The sequence shown here is derived from an EMBL/GenBank/DDBJ whole genome shotgun (WGS) entry which is preliminary data.</text>
</comment>
<keyword evidence="3" id="KW-1185">Reference proteome</keyword>
<gene>
    <name evidence="2" type="ORF">ONE63_000042</name>
</gene>
<evidence type="ECO:0000313" key="3">
    <source>
        <dbReference type="Proteomes" id="UP001075354"/>
    </source>
</evidence>
<reference evidence="2" key="1">
    <citation type="submission" date="2022-12" db="EMBL/GenBank/DDBJ databases">
        <title>Chromosome-level genome assembly of the bean flower thrips Megalurothrips usitatus.</title>
        <authorList>
            <person name="Ma L."/>
            <person name="Liu Q."/>
            <person name="Li H."/>
            <person name="Cai W."/>
        </authorList>
    </citation>
    <scope>NUCLEOTIDE SEQUENCE</scope>
    <source>
        <strain evidence="2">Cailab_2022a</strain>
    </source>
</reference>
<feature type="transmembrane region" description="Helical" evidence="1">
    <location>
        <begin position="6"/>
        <end position="33"/>
    </location>
</feature>
<accession>A0AAV7Y135</accession>
<keyword evidence="1" id="KW-1133">Transmembrane helix</keyword>
<evidence type="ECO:0000256" key="1">
    <source>
        <dbReference type="SAM" id="Phobius"/>
    </source>
</evidence>
<keyword evidence="1" id="KW-0812">Transmembrane</keyword>
<evidence type="ECO:0000313" key="2">
    <source>
        <dbReference type="EMBL" id="KAJ1531358.1"/>
    </source>
</evidence>
<dbReference type="EMBL" id="JAPTSV010000001">
    <property type="protein sequence ID" value="KAJ1531358.1"/>
    <property type="molecule type" value="Genomic_DNA"/>
</dbReference>
<dbReference type="AlphaFoldDB" id="A0AAV7Y135"/>
<keyword evidence="1" id="KW-0472">Membrane</keyword>
<name>A0AAV7Y135_9NEOP</name>
<organism evidence="2 3">
    <name type="scientific">Megalurothrips usitatus</name>
    <name type="common">bean blossom thrips</name>
    <dbReference type="NCBI Taxonomy" id="439358"/>
    <lineage>
        <taxon>Eukaryota</taxon>
        <taxon>Metazoa</taxon>
        <taxon>Ecdysozoa</taxon>
        <taxon>Arthropoda</taxon>
        <taxon>Hexapoda</taxon>
        <taxon>Insecta</taxon>
        <taxon>Pterygota</taxon>
        <taxon>Neoptera</taxon>
        <taxon>Paraneoptera</taxon>
        <taxon>Thysanoptera</taxon>
        <taxon>Terebrantia</taxon>
        <taxon>Thripoidea</taxon>
        <taxon>Thripidae</taxon>
        <taxon>Megalurothrips</taxon>
    </lineage>
</organism>
<protein>
    <recommendedName>
        <fullName evidence="4">NADH dehydrogenase subunit 5</fullName>
    </recommendedName>
</protein>
<dbReference type="Proteomes" id="UP001075354">
    <property type="component" value="Chromosome 1"/>
</dbReference>
<sequence length="84" mass="9440">MVILIYILLLGASFFFLFMSCLKLSTVILNCLWSKAVCSRKGRSFGMGLSILVLLTSFVTWELGKLFCSIIANFHFVVLGPDRK</sequence>